<feature type="transmembrane region" description="Helical" evidence="7">
    <location>
        <begin position="239"/>
        <end position="258"/>
    </location>
</feature>
<keyword evidence="4 7" id="KW-1133">Transmembrane helix</keyword>
<feature type="region of interest" description="Disordered" evidence="6">
    <location>
        <begin position="1"/>
        <end position="193"/>
    </location>
</feature>
<evidence type="ECO:0000313" key="8">
    <source>
        <dbReference type="EMBL" id="SHI51280.1"/>
    </source>
</evidence>
<dbReference type="GO" id="GO:0005886">
    <property type="term" value="C:plasma membrane"/>
    <property type="evidence" value="ECO:0007669"/>
    <property type="project" value="UniProtKB-SubCell"/>
</dbReference>
<dbReference type="InterPro" id="IPR022791">
    <property type="entry name" value="L-PG_synthase/AglD"/>
</dbReference>
<dbReference type="AlphaFoldDB" id="A0A1M6BR68"/>
<feature type="transmembrane region" description="Helical" evidence="7">
    <location>
        <begin position="429"/>
        <end position="447"/>
    </location>
</feature>
<feature type="transmembrane region" description="Helical" evidence="7">
    <location>
        <begin position="345"/>
        <end position="366"/>
    </location>
</feature>
<evidence type="ECO:0000313" key="9">
    <source>
        <dbReference type="Proteomes" id="UP000184452"/>
    </source>
</evidence>
<keyword evidence="2" id="KW-1003">Cell membrane</keyword>
<dbReference type="Proteomes" id="UP000184452">
    <property type="component" value="Unassembled WGS sequence"/>
</dbReference>
<evidence type="ECO:0000256" key="3">
    <source>
        <dbReference type="ARBA" id="ARBA00022692"/>
    </source>
</evidence>
<protein>
    <submittedName>
        <fullName evidence="8">Uncharacterized membrane protein YbhN, UPF0104 family</fullName>
    </submittedName>
</protein>
<keyword evidence="3 7" id="KW-0812">Transmembrane</keyword>
<evidence type="ECO:0000256" key="1">
    <source>
        <dbReference type="ARBA" id="ARBA00004651"/>
    </source>
</evidence>
<keyword evidence="9" id="KW-1185">Reference proteome</keyword>
<feature type="compositionally biased region" description="Basic and acidic residues" evidence="6">
    <location>
        <begin position="52"/>
        <end position="62"/>
    </location>
</feature>
<dbReference type="PANTHER" id="PTHR40277:SF1">
    <property type="entry name" value="BLL5419 PROTEIN"/>
    <property type="match status" value="1"/>
</dbReference>
<evidence type="ECO:0000256" key="7">
    <source>
        <dbReference type="SAM" id="Phobius"/>
    </source>
</evidence>
<feature type="compositionally biased region" description="Low complexity" evidence="6">
    <location>
        <begin position="68"/>
        <end position="77"/>
    </location>
</feature>
<gene>
    <name evidence="8" type="ORF">SAMN05421803_101447</name>
</gene>
<comment type="subcellular location">
    <subcellularLocation>
        <location evidence="1">Cell membrane</location>
        <topology evidence="1">Multi-pass membrane protein</topology>
    </subcellularLocation>
</comment>
<dbReference type="EMBL" id="FQZK01000001">
    <property type="protein sequence ID" value="SHI51280.1"/>
    <property type="molecule type" value="Genomic_DNA"/>
</dbReference>
<evidence type="ECO:0000256" key="5">
    <source>
        <dbReference type="ARBA" id="ARBA00023136"/>
    </source>
</evidence>
<evidence type="ECO:0000256" key="4">
    <source>
        <dbReference type="ARBA" id="ARBA00022989"/>
    </source>
</evidence>
<feature type="transmembrane region" description="Helical" evidence="7">
    <location>
        <begin position="319"/>
        <end position="339"/>
    </location>
</feature>
<name>A0A1M6BR68_9ACTN</name>
<dbReference type="Pfam" id="PF03706">
    <property type="entry name" value="LPG_synthase_TM"/>
    <property type="match status" value="1"/>
</dbReference>
<organism evidence="8 9">
    <name type="scientific">Nocardiopsis flavescens</name>
    <dbReference type="NCBI Taxonomy" id="758803"/>
    <lineage>
        <taxon>Bacteria</taxon>
        <taxon>Bacillati</taxon>
        <taxon>Actinomycetota</taxon>
        <taxon>Actinomycetes</taxon>
        <taxon>Streptosporangiales</taxon>
        <taxon>Nocardiopsidaceae</taxon>
        <taxon>Nocardiopsis</taxon>
    </lineage>
</organism>
<accession>A0A1M6BR68</accession>
<sequence length="522" mass="52329">MGPARAADGGGTRRWWRRAASTGPPAPDHPGAHDGPDTTGPAQAHDPGGPARPDHRPGHEGPSRPPNTRGTPDGPRAGRARGWWRRTTPSVPPAPAQTPDRPRAHGSGPDTAGRTGPAEGSDGPAPGAREPWRPADGPGTPRPPAPATGPGHPCDRAGERPSSGLGPGHHTSPRPPDAPGAPHTPDGPRAGRAHGWWRRRRGALLRAGAGALILGWVLWHHPLEAFTAALASVDAGAVAAALALGAVTTVLSAARWLVVARAVGLRLSPLRAVADYYLAQLLNAVLPAGILGDAHRAVRHGRANGDLGRGVRAVVLERLAGQAVLALAVAALVLTLPSALWGPGWAAALSSLGLVAALAVPAAAALRVPRLRASRAGRFLAASVRDARTALVGRAPAVLALSAAALAGHVALFLVAAHAAGAQVPPPRLVPLALLALAAMSLPVNVGGWGPREAAAGAAFGAAGLGSGLGVTVSVVYGLLALVAALPGLAVAAARLFQRRQVPGGPAGEELQHGAPLGGARP</sequence>
<evidence type="ECO:0000256" key="6">
    <source>
        <dbReference type="SAM" id="MobiDB-lite"/>
    </source>
</evidence>
<feature type="transmembrane region" description="Helical" evidence="7">
    <location>
        <begin position="203"/>
        <end position="219"/>
    </location>
</feature>
<reference evidence="8 9" key="1">
    <citation type="submission" date="2016-11" db="EMBL/GenBank/DDBJ databases">
        <authorList>
            <person name="Jaros S."/>
            <person name="Januszkiewicz K."/>
            <person name="Wedrychowicz H."/>
        </authorList>
    </citation>
    <scope>NUCLEOTIDE SEQUENCE [LARGE SCALE GENOMIC DNA]</scope>
    <source>
        <strain evidence="8 9">CGMCC 4.5723</strain>
    </source>
</reference>
<feature type="transmembrane region" description="Helical" evidence="7">
    <location>
        <begin position="395"/>
        <end position="417"/>
    </location>
</feature>
<proteinExistence type="predicted"/>
<dbReference type="PANTHER" id="PTHR40277">
    <property type="entry name" value="BLL5419 PROTEIN"/>
    <property type="match status" value="1"/>
</dbReference>
<evidence type="ECO:0000256" key="2">
    <source>
        <dbReference type="ARBA" id="ARBA00022475"/>
    </source>
</evidence>
<dbReference type="STRING" id="758803.SAMN05421803_101447"/>
<keyword evidence="5 7" id="KW-0472">Membrane</keyword>